<gene>
    <name evidence="9" type="ORF">SEPMUDRAFT_148713</name>
</gene>
<feature type="transmembrane region" description="Helical" evidence="7">
    <location>
        <begin position="32"/>
        <end position="53"/>
    </location>
</feature>
<keyword evidence="3 7" id="KW-1133">Transmembrane helix</keyword>
<feature type="domain" description="Rhodopsin" evidence="8">
    <location>
        <begin position="48"/>
        <end position="293"/>
    </location>
</feature>
<evidence type="ECO:0000313" key="10">
    <source>
        <dbReference type="Proteomes" id="UP000016931"/>
    </source>
</evidence>
<proteinExistence type="inferred from homology"/>
<evidence type="ECO:0000256" key="4">
    <source>
        <dbReference type="ARBA" id="ARBA00023136"/>
    </source>
</evidence>
<accession>M3BZC6</accession>
<sequence>MPGNIINLTPEDVAKWPTPNYTDPHRRRWMPAYAGVLYGVATVMGATRLWLRAKQRGGGLGIDDILLICAWLTLSCFTALSIAGSERFDTSRHMWDIPLTMYENTALITWIAELDFLICGCFLKCSVLLFYRRLARNAVSPLWIWGVQFAIAFTVAYSLAFVLTLIFNCSPTEAYWKSFSLTYTTDYTCVNTTAINLLAGILSIISDLYSIILPCMMTRHLLLPPTQRLALYIIFSLGLLAVAASSVRTYWLYQVGHSSDVSTCIFYVFVWAQLELSLGMMCTALPSLRVVFREYLSEPLSKLKRSVNTTSRSHRLSDAEEMIIAHTGAIPDLEQCHRVHDTPKHTPKSSVTTTTSSFTYDDISSIEPVVDDSTRPASWTKDIPYLVRTPADYESYNLHNMEKYRQSVHARDFSRSTTERSSRSGRIEEKEKPTL</sequence>
<evidence type="ECO:0000256" key="3">
    <source>
        <dbReference type="ARBA" id="ARBA00022989"/>
    </source>
</evidence>
<evidence type="ECO:0000259" key="8">
    <source>
        <dbReference type="Pfam" id="PF20684"/>
    </source>
</evidence>
<dbReference type="PANTHER" id="PTHR33048:SF129">
    <property type="entry name" value="INTEGRAL MEMBRANE PROTEIN-RELATED"/>
    <property type="match status" value="1"/>
</dbReference>
<organism evidence="9 10">
    <name type="scientific">Sphaerulina musiva (strain SO2202)</name>
    <name type="common">Poplar stem canker fungus</name>
    <name type="synonym">Septoria musiva</name>
    <dbReference type="NCBI Taxonomy" id="692275"/>
    <lineage>
        <taxon>Eukaryota</taxon>
        <taxon>Fungi</taxon>
        <taxon>Dikarya</taxon>
        <taxon>Ascomycota</taxon>
        <taxon>Pezizomycotina</taxon>
        <taxon>Dothideomycetes</taxon>
        <taxon>Dothideomycetidae</taxon>
        <taxon>Mycosphaerellales</taxon>
        <taxon>Mycosphaerellaceae</taxon>
        <taxon>Sphaerulina</taxon>
    </lineage>
</organism>
<feature type="region of interest" description="Disordered" evidence="6">
    <location>
        <begin position="408"/>
        <end position="435"/>
    </location>
</feature>
<dbReference type="RefSeq" id="XP_016761522.1">
    <property type="nucleotide sequence ID" value="XM_016905100.1"/>
</dbReference>
<dbReference type="HOGENOM" id="CLU_028200_25_4_1"/>
<evidence type="ECO:0000256" key="1">
    <source>
        <dbReference type="ARBA" id="ARBA00004141"/>
    </source>
</evidence>
<evidence type="ECO:0000256" key="2">
    <source>
        <dbReference type="ARBA" id="ARBA00022692"/>
    </source>
</evidence>
<feature type="transmembrane region" description="Helical" evidence="7">
    <location>
        <begin position="142"/>
        <end position="167"/>
    </location>
</feature>
<dbReference type="eggNOG" id="ENOG502T2ZB">
    <property type="taxonomic scope" value="Eukaryota"/>
</dbReference>
<keyword evidence="10" id="KW-1185">Reference proteome</keyword>
<dbReference type="Proteomes" id="UP000016931">
    <property type="component" value="Unassembled WGS sequence"/>
</dbReference>
<dbReference type="PANTHER" id="PTHR33048">
    <property type="entry name" value="PTH11-LIKE INTEGRAL MEMBRANE PROTEIN (AFU_ORTHOLOGUE AFUA_5G11245)"/>
    <property type="match status" value="1"/>
</dbReference>
<evidence type="ECO:0000256" key="7">
    <source>
        <dbReference type="SAM" id="Phobius"/>
    </source>
</evidence>
<keyword evidence="4 7" id="KW-0472">Membrane</keyword>
<feature type="transmembrane region" description="Helical" evidence="7">
    <location>
        <begin position="265"/>
        <end position="292"/>
    </location>
</feature>
<evidence type="ECO:0000256" key="6">
    <source>
        <dbReference type="SAM" id="MobiDB-lite"/>
    </source>
</evidence>
<comment type="similarity">
    <text evidence="5">Belongs to the SAT4 family.</text>
</comment>
<reference evidence="9 10" key="1">
    <citation type="journal article" date="2012" name="PLoS Pathog.">
        <title>Diverse lifestyles and strategies of plant pathogenesis encoded in the genomes of eighteen Dothideomycetes fungi.</title>
        <authorList>
            <person name="Ohm R.A."/>
            <person name="Feau N."/>
            <person name="Henrissat B."/>
            <person name="Schoch C.L."/>
            <person name="Horwitz B.A."/>
            <person name="Barry K.W."/>
            <person name="Condon B.J."/>
            <person name="Copeland A.C."/>
            <person name="Dhillon B."/>
            <person name="Glaser F."/>
            <person name="Hesse C.N."/>
            <person name="Kosti I."/>
            <person name="LaButti K."/>
            <person name="Lindquist E.A."/>
            <person name="Lucas S."/>
            <person name="Salamov A.A."/>
            <person name="Bradshaw R.E."/>
            <person name="Ciuffetti L."/>
            <person name="Hamelin R.C."/>
            <person name="Kema G.H.J."/>
            <person name="Lawrence C."/>
            <person name="Scott J.A."/>
            <person name="Spatafora J.W."/>
            <person name="Turgeon B.G."/>
            <person name="de Wit P.J.G.M."/>
            <person name="Zhong S."/>
            <person name="Goodwin S.B."/>
            <person name="Grigoriev I.V."/>
        </authorList>
    </citation>
    <scope>NUCLEOTIDE SEQUENCE [LARGE SCALE GENOMIC DNA]</scope>
    <source>
        <strain evidence="9 10">SO2202</strain>
    </source>
</reference>
<dbReference type="GO" id="GO:0016020">
    <property type="term" value="C:membrane"/>
    <property type="evidence" value="ECO:0007669"/>
    <property type="project" value="UniProtKB-SubCell"/>
</dbReference>
<evidence type="ECO:0000313" key="9">
    <source>
        <dbReference type="EMBL" id="EMF13401.1"/>
    </source>
</evidence>
<feature type="transmembrane region" description="Helical" evidence="7">
    <location>
        <begin position="65"/>
        <end position="85"/>
    </location>
</feature>
<dbReference type="Pfam" id="PF20684">
    <property type="entry name" value="Fung_rhodopsin"/>
    <property type="match status" value="1"/>
</dbReference>
<dbReference type="GeneID" id="27902237"/>
<dbReference type="EMBL" id="KB456263">
    <property type="protein sequence ID" value="EMF13401.1"/>
    <property type="molecule type" value="Genomic_DNA"/>
</dbReference>
<comment type="subcellular location">
    <subcellularLocation>
        <location evidence="1">Membrane</location>
        <topology evidence="1">Multi-pass membrane protein</topology>
    </subcellularLocation>
</comment>
<dbReference type="OrthoDB" id="5429740at2759"/>
<protein>
    <recommendedName>
        <fullName evidence="8">Rhodopsin domain-containing protein</fullName>
    </recommendedName>
</protein>
<evidence type="ECO:0000256" key="5">
    <source>
        <dbReference type="ARBA" id="ARBA00038359"/>
    </source>
</evidence>
<feature type="transmembrane region" description="Helical" evidence="7">
    <location>
        <begin position="194"/>
        <end position="217"/>
    </location>
</feature>
<feature type="transmembrane region" description="Helical" evidence="7">
    <location>
        <begin position="105"/>
        <end position="130"/>
    </location>
</feature>
<name>M3BZC6_SPHMS</name>
<dbReference type="AlphaFoldDB" id="M3BZC6"/>
<dbReference type="InterPro" id="IPR049326">
    <property type="entry name" value="Rhodopsin_dom_fungi"/>
</dbReference>
<dbReference type="InterPro" id="IPR052337">
    <property type="entry name" value="SAT4-like"/>
</dbReference>
<keyword evidence="2 7" id="KW-0812">Transmembrane</keyword>
<feature type="transmembrane region" description="Helical" evidence="7">
    <location>
        <begin position="229"/>
        <end position="253"/>
    </location>
</feature>